<dbReference type="GO" id="GO:0004222">
    <property type="term" value="F:metalloendopeptidase activity"/>
    <property type="evidence" value="ECO:0007669"/>
    <property type="project" value="InterPro"/>
</dbReference>
<reference evidence="3" key="2">
    <citation type="submission" date="2021-09" db="EMBL/GenBank/DDBJ databases">
        <authorList>
            <person name="Jia N."/>
            <person name="Wang J."/>
            <person name="Shi W."/>
            <person name="Du L."/>
            <person name="Sun Y."/>
            <person name="Zhan W."/>
            <person name="Jiang J."/>
            <person name="Wang Q."/>
            <person name="Zhang B."/>
            <person name="Ji P."/>
            <person name="Sakyi L.B."/>
            <person name="Cui X."/>
            <person name="Yuan T."/>
            <person name="Jiang B."/>
            <person name="Yang W."/>
            <person name="Lam T.T.-Y."/>
            <person name="Chang Q."/>
            <person name="Ding S."/>
            <person name="Wang X."/>
            <person name="Zhu J."/>
            <person name="Ruan X."/>
            <person name="Zhao L."/>
            <person name="Wei J."/>
            <person name="Que T."/>
            <person name="Du C."/>
            <person name="Cheng J."/>
            <person name="Dai P."/>
            <person name="Han X."/>
            <person name="Huang E."/>
            <person name="Gao Y."/>
            <person name="Liu J."/>
            <person name="Shao H."/>
            <person name="Ye R."/>
            <person name="Li L."/>
            <person name="Wei W."/>
            <person name="Wang X."/>
            <person name="Wang C."/>
            <person name="Huo Q."/>
            <person name="Li W."/>
            <person name="Guo W."/>
            <person name="Chen H."/>
            <person name="Chen S."/>
            <person name="Zhou L."/>
            <person name="Zhou L."/>
            <person name="Ni X."/>
            <person name="Tian J."/>
            <person name="Zhou Y."/>
            <person name="Sheng Y."/>
            <person name="Liu T."/>
            <person name="Pan Y."/>
            <person name="Xia L."/>
            <person name="Li J."/>
            <person name="Zhao F."/>
            <person name="Cao W."/>
        </authorList>
    </citation>
    <scope>NUCLEOTIDE SEQUENCE</scope>
    <source>
        <strain evidence="3">Rsan-2018</strain>
        <tissue evidence="3">Larvae</tissue>
    </source>
</reference>
<dbReference type="InterPro" id="IPR024079">
    <property type="entry name" value="MetalloPept_cat_dom_sf"/>
</dbReference>
<sequence length="199" mass="22297">MPAVRVHELRAREPYPDAPLDLNQLFPTWIKALGLSAQYLWKDTTTPLYDDTGFFPVYTGSINDITVPAASMLRPFMYPHGIDALSYGGLGTLSLSGQEEGLSEEEDRENLGDLVGTKMAYDALDSLERGYRDKTLAGLDMSARQLFFFNHCAQSCTEDDYAPFRSRCIVPLMNMPEFSSAFGCAAKTPMNPRHKCTFW</sequence>
<dbReference type="Gene3D" id="3.40.390.10">
    <property type="entry name" value="Collagenase (Catalytic Domain)"/>
    <property type="match status" value="1"/>
</dbReference>
<dbReference type="AlphaFoldDB" id="A0A9D4PXP0"/>
<comment type="similarity">
    <text evidence="1">Belongs to the peptidase M13 family.</text>
</comment>
<dbReference type="VEuPathDB" id="VectorBase:RSAN_035730"/>
<protein>
    <recommendedName>
        <fullName evidence="2">Peptidase M13 C-terminal domain-containing protein</fullName>
    </recommendedName>
</protein>
<proteinExistence type="inferred from homology"/>
<name>A0A9D4PXP0_RHISA</name>
<dbReference type="PANTHER" id="PTHR11733">
    <property type="entry name" value="ZINC METALLOPROTEASE FAMILY M13 NEPRILYSIN-RELATED"/>
    <property type="match status" value="1"/>
</dbReference>
<organism evidence="3 4">
    <name type="scientific">Rhipicephalus sanguineus</name>
    <name type="common">Brown dog tick</name>
    <name type="synonym">Ixodes sanguineus</name>
    <dbReference type="NCBI Taxonomy" id="34632"/>
    <lineage>
        <taxon>Eukaryota</taxon>
        <taxon>Metazoa</taxon>
        <taxon>Ecdysozoa</taxon>
        <taxon>Arthropoda</taxon>
        <taxon>Chelicerata</taxon>
        <taxon>Arachnida</taxon>
        <taxon>Acari</taxon>
        <taxon>Parasitiformes</taxon>
        <taxon>Ixodida</taxon>
        <taxon>Ixodoidea</taxon>
        <taxon>Ixodidae</taxon>
        <taxon>Rhipicephalinae</taxon>
        <taxon>Rhipicephalus</taxon>
        <taxon>Rhipicephalus</taxon>
    </lineage>
</organism>
<reference evidence="3" key="1">
    <citation type="journal article" date="2020" name="Cell">
        <title>Large-Scale Comparative Analyses of Tick Genomes Elucidate Their Genetic Diversity and Vector Capacities.</title>
        <authorList>
            <consortium name="Tick Genome and Microbiome Consortium (TIGMIC)"/>
            <person name="Jia N."/>
            <person name="Wang J."/>
            <person name="Shi W."/>
            <person name="Du L."/>
            <person name="Sun Y."/>
            <person name="Zhan W."/>
            <person name="Jiang J.F."/>
            <person name="Wang Q."/>
            <person name="Zhang B."/>
            <person name="Ji P."/>
            <person name="Bell-Sakyi L."/>
            <person name="Cui X.M."/>
            <person name="Yuan T.T."/>
            <person name="Jiang B.G."/>
            <person name="Yang W.F."/>
            <person name="Lam T.T."/>
            <person name="Chang Q.C."/>
            <person name="Ding S.J."/>
            <person name="Wang X.J."/>
            <person name="Zhu J.G."/>
            <person name="Ruan X.D."/>
            <person name="Zhao L."/>
            <person name="Wei J.T."/>
            <person name="Ye R.Z."/>
            <person name="Que T.C."/>
            <person name="Du C.H."/>
            <person name="Zhou Y.H."/>
            <person name="Cheng J.X."/>
            <person name="Dai P.F."/>
            <person name="Guo W.B."/>
            <person name="Han X.H."/>
            <person name="Huang E.J."/>
            <person name="Li L.F."/>
            <person name="Wei W."/>
            <person name="Gao Y.C."/>
            <person name="Liu J.Z."/>
            <person name="Shao H.Z."/>
            <person name="Wang X."/>
            <person name="Wang C.C."/>
            <person name="Yang T.C."/>
            <person name="Huo Q.B."/>
            <person name="Li W."/>
            <person name="Chen H.Y."/>
            <person name="Chen S.E."/>
            <person name="Zhou L.G."/>
            <person name="Ni X.B."/>
            <person name="Tian J.H."/>
            <person name="Sheng Y."/>
            <person name="Liu T."/>
            <person name="Pan Y.S."/>
            <person name="Xia L.Y."/>
            <person name="Li J."/>
            <person name="Zhao F."/>
            <person name="Cao W.C."/>
        </authorList>
    </citation>
    <scope>NUCLEOTIDE SEQUENCE</scope>
    <source>
        <strain evidence="3">Rsan-2018</strain>
    </source>
</reference>
<comment type="caution">
    <text evidence="3">The sequence shown here is derived from an EMBL/GenBank/DDBJ whole genome shotgun (WGS) entry which is preliminary data.</text>
</comment>
<evidence type="ECO:0000259" key="2">
    <source>
        <dbReference type="Pfam" id="PF01431"/>
    </source>
</evidence>
<accession>A0A9D4PXP0</accession>
<dbReference type="Pfam" id="PF01431">
    <property type="entry name" value="Peptidase_M13"/>
    <property type="match status" value="1"/>
</dbReference>
<feature type="domain" description="Peptidase M13 C-terminal" evidence="2">
    <location>
        <begin position="108"/>
        <end position="197"/>
    </location>
</feature>
<dbReference type="GO" id="GO:0005886">
    <property type="term" value="C:plasma membrane"/>
    <property type="evidence" value="ECO:0007669"/>
    <property type="project" value="TreeGrafter"/>
</dbReference>
<keyword evidence="4" id="KW-1185">Reference proteome</keyword>
<evidence type="ECO:0000313" key="3">
    <source>
        <dbReference type="EMBL" id="KAH7956283.1"/>
    </source>
</evidence>
<dbReference type="PANTHER" id="PTHR11733:SF167">
    <property type="entry name" value="FI17812P1-RELATED"/>
    <property type="match status" value="1"/>
</dbReference>
<gene>
    <name evidence="3" type="ORF">HPB52_007877</name>
</gene>
<dbReference type="GO" id="GO:0016485">
    <property type="term" value="P:protein processing"/>
    <property type="evidence" value="ECO:0007669"/>
    <property type="project" value="TreeGrafter"/>
</dbReference>
<evidence type="ECO:0000256" key="1">
    <source>
        <dbReference type="ARBA" id="ARBA00007357"/>
    </source>
</evidence>
<dbReference type="InterPro" id="IPR000718">
    <property type="entry name" value="Peptidase_M13"/>
</dbReference>
<evidence type="ECO:0000313" key="4">
    <source>
        <dbReference type="Proteomes" id="UP000821837"/>
    </source>
</evidence>
<dbReference type="PROSITE" id="PS51885">
    <property type="entry name" value="NEPRILYSIN"/>
    <property type="match status" value="1"/>
</dbReference>
<dbReference type="Proteomes" id="UP000821837">
    <property type="component" value="Unassembled WGS sequence"/>
</dbReference>
<dbReference type="InterPro" id="IPR018497">
    <property type="entry name" value="Peptidase_M13_C"/>
</dbReference>
<dbReference type="EMBL" id="JABSTV010001250">
    <property type="protein sequence ID" value="KAH7956283.1"/>
    <property type="molecule type" value="Genomic_DNA"/>
</dbReference>
<dbReference type="SUPFAM" id="SSF55486">
    <property type="entry name" value="Metalloproteases ('zincins'), catalytic domain"/>
    <property type="match status" value="1"/>
</dbReference>